<feature type="transmembrane region" description="Helical" evidence="7">
    <location>
        <begin position="221"/>
        <end position="250"/>
    </location>
</feature>
<keyword evidence="8" id="KW-0732">Signal</keyword>
<feature type="transmembrane region" description="Helical" evidence="7">
    <location>
        <begin position="432"/>
        <end position="451"/>
    </location>
</feature>
<evidence type="ECO:0000256" key="8">
    <source>
        <dbReference type="SAM" id="SignalP"/>
    </source>
</evidence>
<dbReference type="PANTHER" id="PTHR10590:SF4">
    <property type="entry name" value="SOLUTE CARRIER FAMILY 28 MEMBER 3"/>
    <property type="match status" value="1"/>
</dbReference>
<feature type="signal peptide" evidence="8">
    <location>
        <begin position="1"/>
        <end position="20"/>
    </location>
</feature>
<dbReference type="Pfam" id="PF01773">
    <property type="entry name" value="Nucleos_tra2_N"/>
    <property type="match status" value="1"/>
</dbReference>
<keyword evidence="13" id="KW-1185">Reference proteome</keyword>
<evidence type="ECO:0000256" key="6">
    <source>
        <dbReference type="ARBA" id="ARBA00023136"/>
    </source>
</evidence>
<dbReference type="InterPro" id="IPR011642">
    <property type="entry name" value="Gate_dom"/>
</dbReference>
<comment type="subcellular location">
    <subcellularLocation>
        <location evidence="1">Cell membrane</location>
        <topology evidence="1">Multi-pass membrane protein</topology>
    </subcellularLocation>
</comment>
<evidence type="ECO:0000259" key="10">
    <source>
        <dbReference type="Pfam" id="PF07662"/>
    </source>
</evidence>
<evidence type="ECO:0000256" key="1">
    <source>
        <dbReference type="ARBA" id="ARBA00004651"/>
    </source>
</evidence>
<dbReference type="EMBL" id="JACIFO010000003">
    <property type="protein sequence ID" value="MBB4118712.1"/>
    <property type="molecule type" value="Genomic_DNA"/>
</dbReference>
<evidence type="ECO:0000256" key="7">
    <source>
        <dbReference type="SAM" id="Phobius"/>
    </source>
</evidence>
<comment type="similarity">
    <text evidence="2">Belongs to the concentrative nucleoside transporter (CNT) (TC 2.A.41) family.</text>
</comment>
<dbReference type="InterPro" id="IPR002668">
    <property type="entry name" value="CNT_N_dom"/>
</dbReference>
<dbReference type="GO" id="GO:0005337">
    <property type="term" value="F:nucleoside transmembrane transporter activity"/>
    <property type="evidence" value="ECO:0007669"/>
    <property type="project" value="InterPro"/>
</dbReference>
<dbReference type="PANTHER" id="PTHR10590">
    <property type="entry name" value="SODIUM/NUCLEOSIDE COTRANSPORTER"/>
    <property type="match status" value="1"/>
</dbReference>
<evidence type="ECO:0000313" key="13">
    <source>
        <dbReference type="Proteomes" id="UP000553034"/>
    </source>
</evidence>
<proteinExistence type="inferred from homology"/>
<dbReference type="AlphaFoldDB" id="A0A840EHE1"/>
<dbReference type="InterPro" id="IPR008276">
    <property type="entry name" value="C_nuclsd_transpt"/>
</dbReference>
<accession>A0A840EHE1</accession>
<evidence type="ECO:0000259" key="9">
    <source>
        <dbReference type="Pfam" id="PF01773"/>
    </source>
</evidence>
<dbReference type="Pfam" id="PF07662">
    <property type="entry name" value="Nucleos_tra2_C"/>
    <property type="match status" value="1"/>
</dbReference>
<dbReference type="Proteomes" id="UP000553034">
    <property type="component" value="Unassembled WGS sequence"/>
</dbReference>
<feature type="transmembrane region" description="Helical" evidence="7">
    <location>
        <begin position="332"/>
        <end position="355"/>
    </location>
</feature>
<feature type="domain" description="Concentrative nucleoside transporter N-terminal" evidence="9">
    <location>
        <begin position="139"/>
        <end position="212"/>
    </location>
</feature>
<keyword evidence="3" id="KW-1003">Cell membrane</keyword>
<dbReference type="InterPro" id="IPR011657">
    <property type="entry name" value="CNT_C_dom"/>
</dbReference>
<evidence type="ECO:0000256" key="3">
    <source>
        <dbReference type="ARBA" id="ARBA00022475"/>
    </source>
</evidence>
<dbReference type="GO" id="GO:0005886">
    <property type="term" value="C:plasma membrane"/>
    <property type="evidence" value="ECO:0007669"/>
    <property type="project" value="UniProtKB-SubCell"/>
</dbReference>
<reference evidence="12 13" key="1">
    <citation type="submission" date="2020-08" db="EMBL/GenBank/DDBJ databases">
        <title>Genomic Encyclopedia of Type Strains, Phase IV (KMG-IV): sequencing the most valuable type-strain genomes for metagenomic binning, comparative biology and taxonomic classification.</title>
        <authorList>
            <person name="Goeker M."/>
        </authorList>
    </citation>
    <scope>NUCLEOTIDE SEQUENCE [LARGE SCALE GENOMIC DNA]</scope>
    <source>
        <strain evidence="12 13">DSM 29568</strain>
    </source>
</reference>
<keyword evidence="5 7" id="KW-1133">Transmembrane helix</keyword>
<protein>
    <submittedName>
        <fullName evidence="12">CNT family concentrative nucleoside transporter</fullName>
    </submittedName>
</protein>
<evidence type="ECO:0000256" key="5">
    <source>
        <dbReference type="ARBA" id="ARBA00022989"/>
    </source>
</evidence>
<organism evidence="12 13">
    <name type="scientific">Mesonia hippocampi</name>
    <dbReference type="NCBI Taxonomy" id="1628250"/>
    <lineage>
        <taxon>Bacteria</taxon>
        <taxon>Pseudomonadati</taxon>
        <taxon>Bacteroidota</taxon>
        <taxon>Flavobacteriia</taxon>
        <taxon>Flavobacteriales</taxon>
        <taxon>Flavobacteriaceae</taxon>
        <taxon>Mesonia</taxon>
    </lineage>
</organism>
<dbReference type="Pfam" id="PF07670">
    <property type="entry name" value="Gate"/>
    <property type="match status" value="1"/>
</dbReference>
<keyword evidence="6 7" id="KW-0472">Membrane</keyword>
<feature type="transmembrane region" description="Helical" evidence="7">
    <location>
        <begin position="537"/>
        <end position="558"/>
    </location>
</feature>
<gene>
    <name evidence="12" type="ORF">GGR32_000992</name>
</gene>
<sequence length="559" mass="60844">MKTNIFITLLISFVTCFTQAQNIDKEWLFDQHTENTNFENIKSLEFSKESFTFKDSLHTVVSSGSYIKKDKLLLLFHEFPKDSLSQIKVSALTKNNLTLLHKGNKITLSAAKTKLAPKKKSQVIPSQGFSMQSLWRGALGMFSILIISFFLSNNRKAINWRTVSLGLGLQLLLAFGILKIEFVQTAFEFVGHIFVKILEFTATGSEFLLGGLMDTKSYGFIFLFQVLPTVIFFSALTSILFYLGVIQVIVKGLAWVLTKLLGVSGPESLSVAGNIFLGQTEAPLMIKAYLERMTRSEILLVMVGGMATVAGGVLAAYIGFLGGDDPQARLEFAKHLLAASVMAAPGAIVISKILYPQQEKIVSNIEVSTEKIGSNILDAIANGTTEGLKLAANVGAMLLVFVALIAMVNYGFEMIGDWTNLNPYLAENTPYQTFSLEAVLGYVFSPLMWLIGVAKEDMMLMGQLLGIKLAASEFIGYIQLAELKDASKGMYFTYEKSIIMATYMLCGFANFASIGIQLGGIGSLAPGQRKTLSEFGLKAVIGGTLASLMSATIAGMIIG</sequence>
<comment type="caution">
    <text evidence="12">The sequence shown here is derived from an EMBL/GenBank/DDBJ whole genome shotgun (WGS) entry which is preliminary data.</text>
</comment>
<feature type="transmembrane region" description="Helical" evidence="7">
    <location>
        <begin position="163"/>
        <end position="183"/>
    </location>
</feature>
<feature type="transmembrane region" description="Helical" evidence="7">
    <location>
        <begin position="498"/>
        <end position="525"/>
    </location>
</feature>
<evidence type="ECO:0000256" key="4">
    <source>
        <dbReference type="ARBA" id="ARBA00022692"/>
    </source>
</evidence>
<dbReference type="GO" id="GO:0015293">
    <property type="term" value="F:symporter activity"/>
    <property type="evidence" value="ECO:0007669"/>
    <property type="project" value="TreeGrafter"/>
</dbReference>
<keyword evidence="4 7" id="KW-0812">Transmembrane</keyword>
<evidence type="ECO:0000259" key="11">
    <source>
        <dbReference type="Pfam" id="PF07670"/>
    </source>
</evidence>
<feature type="domain" description="Nucleoside transporter/FeoB GTPase Gate" evidence="11">
    <location>
        <begin position="223"/>
        <end position="322"/>
    </location>
</feature>
<evidence type="ECO:0000313" key="12">
    <source>
        <dbReference type="EMBL" id="MBB4118712.1"/>
    </source>
</evidence>
<feature type="domain" description="Concentrative nucleoside transporter C-terminal" evidence="10">
    <location>
        <begin position="335"/>
        <end position="555"/>
    </location>
</feature>
<feature type="chain" id="PRO_5032432037" evidence="8">
    <location>
        <begin position="21"/>
        <end position="559"/>
    </location>
</feature>
<dbReference type="RefSeq" id="WP_183477053.1">
    <property type="nucleotide sequence ID" value="NZ_JACIFO010000003.1"/>
</dbReference>
<name>A0A840EHE1_9FLAO</name>
<feature type="transmembrane region" description="Helical" evidence="7">
    <location>
        <begin position="134"/>
        <end position="151"/>
    </location>
</feature>
<feature type="transmembrane region" description="Helical" evidence="7">
    <location>
        <begin position="390"/>
        <end position="412"/>
    </location>
</feature>
<feature type="transmembrane region" description="Helical" evidence="7">
    <location>
        <begin position="298"/>
        <end position="320"/>
    </location>
</feature>
<evidence type="ECO:0000256" key="2">
    <source>
        <dbReference type="ARBA" id="ARBA00009033"/>
    </source>
</evidence>